<feature type="domain" description="BPL/LPL catalytic" evidence="2">
    <location>
        <begin position="1"/>
        <end position="178"/>
    </location>
</feature>
<dbReference type="SUPFAM" id="SSF55681">
    <property type="entry name" value="Class II aaRS and biotin synthetases"/>
    <property type="match status" value="1"/>
</dbReference>
<evidence type="ECO:0000259" key="2">
    <source>
        <dbReference type="PROSITE" id="PS51733"/>
    </source>
</evidence>
<dbReference type="Gene3D" id="3.30.930.10">
    <property type="entry name" value="Bira Bifunctional Protein, Domain 2"/>
    <property type="match status" value="1"/>
</dbReference>
<dbReference type="EMBL" id="FNUE01000001">
    <property type="protein sequence ID" value="SEE25527.1"/>
    <property type="molecule type" value="Genomic_DNA"/>
</dbReference>
<evidence type="ECO:0000313" key="3">
    <source>
        <dbReference type="EMBL" id="SEE25527.1"/>
    </source>
</evidence>
<dbReference type="Pfam" id="PF03099">
    <property type="entry name" value="BPL_LplA_LipB"/>
    <property type="match status" value="1"/>
</dbReference>
<dbReference type="PANTHER" id="PTHR12835:SF5">
    <property type="entry name" value="BIOTIN--PROTEIN LIGASE"/>
    <property type="match status" value="1"/>
</dbReference>
<dbReference type="InterPro" id="IPR045864">
    <property type="entry name" value="aa-tRNA-synth_II/BPL/LPL"/>
</dbReference>
<dbReference type="InterPro" id="IPR004408">
    <property type="entry name" value="Biotin_CoA_COase_ligase"/>
</dbReference>
<dbReference type="InterPro" id="IPR004143">
    <property type="entry name" value="BPL_LPL_catalytic"/>
</dbReference>
<accession>A0A1H5HC14</accession>
<protein>
    <submittedName>
        <fullName evidence="3">BirA family transcriptional regulator, biotin operon repressor / biotin-[acetyl-CoA-carboxylase] ligase</fullName>
    </submittedName>
</protein>
<keyword evidence="4" id="KW-1185">Reference proteome</keyword>
<comment type="caution">
    <text evidence="3">The sequence shown here is derived from an EMBL/GenBank/DDBJ whole genome shotgun (WGS) entry which is preliminary data.</text>
</comment>
<sequence length="243" mass="27563">MKLIKLNAIDSTSSFLKEMAKNSTLKNYTVVVAKDQTKGRGQRESSWSSEPNKNLTFSTFISDLDLQITHQKYFNFAICLAVYDVISKYIDNQLFIKWPNDILSANQKICGILIENSISKSFIQKSIVGIGINVNQEEFRDDLNKVSSLTNITGKLYNLDDLLIEVVNSIKNRVNQVVQKDYKNLEADYLNVLYKKNTPSMFKTTKNVLFMGKIIGISSSGNLQVELEDESLKEFGIKEISFA</sequence>
<dbReference type="PANTHER" id="PTHR12835">
    <property type="entry name" value="BIOTIN PROTEIN LIGASE"/>
    <property type="match status" value="1"/>
</dbReference>
<dbReference type="NCBIfam" id="TIGR00121">
    <property type="entry name" value="birA_ligase"/>
    <property type="match status" value="1"/>
</dbReference>
<evidence type="ECO:0000256" key="1">
    <source>
        <dbReference type="ARBA" id="ARBA00022598"/>
    </source>
</evidence>
<organism evidence="3 4">
    <name type="scientific">Polaribacter dokdonensis DSW-5</name>
    <dbReference type="NCBI Taxonomy" id="1300348"/>
    <lineage>
        <taxon>Bacteria</taxon>
        <taxon>Pseudomonadati</taxon>
        <taxon>Bacteroidota</taxon>
        <taxon>Flavobacteriia</taxon>
        <taxon>Flavobacteriales</taxon>
        <taxon>Flavobacteriaceae</taxon>
    </lineage>
</organism>
<dbReference type="GO" id="GO:0016874">
    <property type="term" value="F:ligase activity"/>
    <property type="evidence" value="ECO:0007669"/>
    <property type="project" value="UniProtKB-KW"/>
</dbReference>
<evidence type="ECO:0000313" key="4">
    <source>
        <dbReference type="Proteomes" id="UP000183071"/>
    </source>
</evidence>
<gene>
    <name evidence="3" type="ORF">SAMN05444353_1415</name>
</gene>
<proteinExistence type="predicted"/>
<name>A0A1H5HC14_9FLAO</name>
<reference evidence="3 4" key="1">
    <citation type="submission" date="2016-10" db="EMBL/GenBank/DDBJ databases">
        <authorList>
            <person name="Varghese N."/>
            <person name="Submissions S."/>
        </authorList>
    </citation>
    <scope>NUCLEOTIDE SEQUENCE [LARGE SCALE GENOMIC DNA]</scope>
    <source>
        <strain evidence="3 4">DSW-5</strain>
    </source>
</reference>
<dbReference type="Proteomes" id="UP000183071">
    <property type="component" value="Unassembled WGS sequence"/>
</dbReference>
<dbReference type="PROSITE" id="PS51733">
    <property type="entry name" value="BPL_LPL_CATALYTIC"/>
    <property type="match status" value="1"/>
</dbReference>
<dbReference type="RefSeq" id="WP_053973073.1">
    <property type="nucleotide sequence ID" value="NZ_FNUE01000001.1"/>
</dbReference>
<dbReference type="CDD" id="cd16442">
    <property type="entry name" value="BPL"/>
    <property type="match status" value="1"/>
</dbReference>
<keyword evidence="1 3" id="KW-0436">Ligase</keyword>